<dbReference type="EMBL" id="UYRU01046044">
    <property type="protein sequence ID" value="VDN08926.1"/>
    <property type="molecule type" value="Genomic_DNA"/>
</dbReference>
<evidence type="ECO:0000313" key="13">
    <source>
        <dbReference type="Proteomes" id="UP000281553"/>
    </source>
</evidence>
<keyword evidence="10" id="KW-0472">Membrane</keyword>
<evidence type="ECO:0000256" key="2">
    <source>
        <dbReference type="ARBA" id="ARBA00007269"/>
    </source>
</evidence>
<evidence type="ECO:0000256" key="8">
    <source>
        <dbReference type="ARBA" id="ARBA00023163"/>
    </source>
</evidence>
<proteinExistence type="inferred from homology"/>
<reference evidence="12 13" key="1">
    <citation type="submission" date="2018-11" db="EMBL/GenBank/DDBJ databases">
        <authorList>
            <consortium name="Pathogen Informatics"/>
        </authorList>
    </citation>
    <scope>NUCLEOTIDE SEQUENCE [LARGE SCALE GENOMIC DNA]</scope>
</reference>
<feature type="domain" description="NF-X1-type" evidence="11">
    <location>
        <begin position="93"/>
        <end position="119"/>
    </location>
</feature>
<dbReference type="CDD" id="cd06008">
    <property type="entry name" value="NF-X1-zinc-finger"/>
    <property type="match status" value="2"/>
</dbReference>
<evidence type="ECO:0000256" key="6">
    <source>
        <dbReference type="ARBA" id="ARBA00022833"/>
    </source>
</evidence>
<dbReference type="OrthoDB" id="6512771at2759"/>
<dbReference type="SMART" id="SM00438">
    <property type="entry name" value="ZnF_NFX"/>
    <property type="match status" value="2"/>
</dbReference>
<evidence type="ECO:0000256" key="10">
    <source>
        <dbReference type="SAM" id="Phobius"/>
    </source>
</evidence>
<evidence type="ECO:0000256" key="5">
    <source>
        <dbReference type="ARBA" id="ARBA00022771"/>
    </source>
</evidence>
<feature type="transmembrane region" description="Helical" evidence="10">
    <location>
        <begin position="267"/>
        <end position="286"/>
    </location>
</feature>
<keyword evidence="10" id="KW-0812">Transmembrane</keyword>
<keyword evidence="4" id="KW-0677">Repeat</keyword>
<keyword evidence="6" id="KW-0862">Zinc</keyword>
<feature type="domain" description="NF-X1-type" evidence="11">
    <location>
        <begin position="213"/>
        <end position="232"/>
    </location>
</feature>
<dbReference type="Pfam" id="PF01422">
    <property type="entry name" value="zf-NF-X1"/>
    <property type="match status" value="2"/>
</dbReference>
<accession>A0A3P7NTT8</accession>
<dbReference type="Proteomes" id="UP000281553">
    <property type="component" value="Unassembled WGS sequence"/>
</dbReference>
<evidence type="ECO:0000256" key="3">
    <source>
        <dbReference type="ARBA" id="ARBA00022723"/>
    </source>
</evidence>
<dbReference type="AlphaFoldDB" id="A0A3P7NTT8"/>
<keyword evidence="10" id="KW-1133">Transmembrane helix</keyword>
<dbReference type="InterPro" id="IPR034078">
    <property type="entry name" value="NFX1_fam"/>
</dbReference>
<keyword evidence="9" id="KW-0539">Nucleus</keyword>
<keyword evidence="3" id="KW-0479">Metal-binding</keyword>
<evidence type="ECO:0000259" key="11">
    <source>
        <dbReference type="SMART" id="SM00438"/>
    </source>
</evidence>
<protein>
    <recommendedName>
        <fullName evidence="11">NF-X1-type domain-containing protein</fullName>
    </recommendedName>
</protein>
<evidence type="ECO:0000256" key="1">
    <source>
        <dbReference type="ARBA" id="ARBA00004123"/>
    </source>
</evidence>
<organism evidence="12 13">
    <name type="scientific">Dibothriocephalus latus</name>
    <name type="common">Fish tapeworm</name>
    <name type="synonym">Diphyllobothrium latum</name>
    <dbReference type="NCBI Taxonomy" id="60516"/>
    <lineage>
        <taxon>Eukaryota</taxon>
        <taxon>Metazoa</taxon>
        <taxon>Spiralia</taxon>
        <taxon>Lophotrochozoa</taxon>
        <taxon>Platyhelminthes</taxon>
        <taxon>Cestoda</taxon>
        <taxon>Eucestoda</taxon>
        <taxon>Diphyllobothriidea</taxon>
        <taxon>Diphyllobothriidae</taxon>
        <taxon>Dibothriocephalus</taxon>
    </lineage>
</organism>
<dbReference type="GO" id="GO:0008270">
    <property type="term" value="F:zinc ion binding"/>
    <property type="evidence" value="ECO:0007669"/>
    <property type="project" value="UniProtKB-KW"/>
</dbReference>
<dbReference type="PANTHER" id="PTHR12360:SF12">
    <property type="entry name" value="TRANSCRIPTIONAL REPRESSOR NF-X1"/>
    <property type="match status" value="1"/>
</dbReference>
<keyword evidence="5" id="KW-0863">Zinc-finger</keyword>
<gene>
    <name evidence="12" type="ORF">DILT_LOCUS4757</name>
</gene>
<comment type="subcellular location">
    <subcellularLocation>
        <location evidence="1">Nucleus</location>
    </subcellularLocation>
</comment>
<dbReference type="GO" id="GO:0005634">
    <property type="term" value="C:nucleus"/>
    <property type="evidence" value="ECO:0007669"/>
    <property type="project" value="UniProtKB-SubCell"/>
</dbReference>
<evidence type="ECO:0000313" key="12">
    <source>
        <dbReference type="EMBL" id="VDN08926.1"/>
    </source>
</evidence>
<comment type="similarity">
    <text evidence="2">Belongs to the NFX1 family.</text>
</comment>
<name>A0A3P7NTT8_DIBLA</name>
<dbReference type="GO" id="GO:0000981">
    <property type="term" value="F:DNA-binding transcription factor activity, RNA polymerase II-specific"/>
    <property type="evidence" value="ECO:0007669"/>
    <property type="project" value="TreeGrafter"/>
</dbReference>
<keyword evidence="7" id="KW-0805">Transcription regulation</keyword>
<dbReference type="PANTHER" id="PTHR12360">
    <property type="entry name" value="NUCLEAR TRANSCRIPTION FACTOR, X-BOX BINDING 1 NFX1"/>
    <property type="match status" value="1"/>
</dbReference>
<evidence type="ECO:0000256" key="7">
    <source>
        <dbReference type="ARBA" id="ARBA00023015"/>
    </source>
</evidence>
<dbReference type="GO" id="GO:0000122">
    <property type="term" value="P:negative regulation of transcription by RNA polymerase II"/>
    <property type="evidence" value="ECO:0007669"/>
    <property type="project" value="TreeGrafter"/>
</dbReference>
<keyword evidence="13" id="KW-1185">Reference proteome</keyword>
<dbReference type="GO" id="GO:0000977">
    <property type="term" value="F:RNA polymerase II transcription regulatory region sequence-specific DNA binding"/>
    <property type="evidence" value="ECO:0007669"/>
    <property type="project" value="TreeGrafter"/>
</dbReference>
<sequence>MYHLKCMTEWALSAKLGKQDPNERISAPKNTWRCPSCQKEHSSTNKPLIYRCFCGRKIRPEYHPGHTTIPHGCDEICGKQRKTKEAEEGAQACPHACTELCHPGPCPPCVSTVDMSCPCGRVVRRARCGERPPSPCVCYCGRLDELTICGGEKARRYHLEGVDPLEDELDACDLECLSEADAAVARRYNVLDRALFVGTVFSCEQPCGRMLNCRHHKCQALCHPGDCQPCQLLPEFCLTCPCGRVPLSKLVRKSYCPRKLCGFPLPLPLPFLSLLLLLLLLLLLSVPFPPPPSFRTVAGVT</sequence>
<keyword evidence="8" id="KW-0804">Transcription</keyword>
<evidence type="ECO:0000256" key="4">
    <source>
        <dbReference type="ARBA" id="ARBA00022737"/>
    </source>
</evidence>
<dbReference type="InterPro" id="IPR000967">
    <property type="entry name" value="Znf_NFX1"/>
</dbReference>
<evidence type="ECO:0000256" key="9">
    <source>
        <dbReference type="ARBA" id="ARBA00023242"/>
    </source>
</evidence>